<feature type="transmembrane region" description="Helical" evidence="1">
    <location>
        <begin position="20"/>
        <end position="40"/>
    </location>
</feature>
<feature type="transmembrane region" description="Helical" evidence="1">
    <location>
        <begin position="78"/>
        <end position="103"/>
    </location>
</feature>
<keyword evidence="1" id="KW-0472">Membrane</keyword>
<keyword evidence="3" id="KW-1185">Reference proteome</keyword>
<dbReference type="AlphaFoldDB" id="A0A542U844"/>
<keyword evidence="1" id="KW-0812">Transmembrane</keyword>
<name>A0A542U844_9ACTN</name>
<dbReference type="Proteomes" id="UP000318103">
    <property type="component" value="Unassembled WGS sequence"/>
</dbReference>
<sequence>MLLGPLLLGDGVDALVGREPGWGVVVGAAAGALLAALAAVRRRALGFVAPLPALAVAVVTAGTVLTSHGPLATRLVRWAVAVFPAMAAAECAVVVVALAVAVLRYGMNRRDRA</sequence>
<keyword evidence="1" id="KW-1133">Transmembrane helix</keyword>
<dbReference type="RefSeq" id="WP_055704675.1">
    <property type="nucleotide sequence ID" value="NZ_JBPJFI010000001.1"/>
</dbReference>
<dbReference type="EMBL" id="VFNX01000001">
    <property type="protein sequence ID" value="TQK95249.1"/>
    <property type="molecule type" value="Genomic_DNA"/>
</dbReference>
<protein>
    <submittedName>
        <fullName evidence="2">Uncharacterized protein</fullName>
    </submittedName>
</protein>
<gene>
    <name evidence="2" type="ORF">FB563_0129</name>
</gene>
<evidence type="ECO:0000256" key="1">
    <source>
        <dbReference type="SAM" id="Phobius"/>
    </source>
</evidence>
<evidence type="ECO:0000313" key="3">
    <source>
        <dbReference type="Proteomes" id="UP000318103"/>
    </source>
</evidence>
<feature type="transmembrane region" description="Helical" evidence="1">
    <location>
        <begin position="47"/>
        <end position="66"/>
    </location>
</feature>
<accession>A0A542U844</accession>
<proteinExistence type="predicted"/>
<evidence type="ECO:0000313" key="2">
    <source>
        <dbReference type="EMBL" id="TQK95249.1"/>
    </source>
</evidence>
<reference evidence="2 3" key="1">
    <citation type="submission" date="2019-06" db="EMBL/GenBank/DDBJ databases">
        <title>Sequencing the genomes of 1000 actinobacteria strains.</title>
        <authorList>
            <person name="Klenk H.-P."/>
        </authorList>
    </citation>
    <scope>NUCLEOTIDE SEQUENCE [LARGE SCALE GENOMIC DNA]</scope>
    <source>
        <strain evidence="2 3">DSM 41929</strain>
    </source>
</reference>
<comment type="caution">
    <text evidence="2">The sequence shown here is derived from an EMBL/GenBank/DDBJ whole genome shotgun (WGS) entry which is preliminary data.</text>
</comment>
<organism evidence="2 3">
    <name type="scientific">Streptomyces puniciscabiei</name>
    <dbReference type="NCBI Taxonomy" id="164348"/>
    <lineage>
        <taxon>Bacteria</taxon>
        <taxon>Bacillati</taxon>
        <taxon>Actinomycetota</taxon>
        <taxon>Actinomycetes</taxon>
        <taxon>Kitasatosporales</taxon>
        <taxon>Streptomycetaceae</taxon>
        <taxon>Streptomyces</taxon>
    </lineage>
</organism>